<dbReference type="HOGENOM" id="CLU_628237_0_0_5"/>
<evidence type="ECO:0000313" key="3">
    <source>
        <dbReference type="EMBL" id="ADH90502.1"/>
    </source>
</evidence>
<dbReference type="Proteomes" id="UP000006633">
    <property type="component" value="Chromosome"/>
</dbReference>
<dbReference type="OrthoDB" id="8410830at2"/>
<feature type="region of interest" description="Disordered" evidence="1">
    <location>
        <begin position="100"/>
        <end position="153"/>
    </location>
</feature>
<proteinExistence type="predicted"/>
<evidence type="ECO:0000256" key="2">
    <source>
        <dbReference type="SAM" id="Phobius"/>
    </source>
</evidence>
<sequence length="508" mass="54936">MTLLTPGQEKHKRCHRRPRTQDGPRAPRLIWLRNLRLAIATHPRRAAALGVIGLLLIGFIATSSLPMALAESYPRLALMLYSDHPQALMTLAREEQRALAAALPSPPAQADAPSGGDADPAAAAAEVPAPTAGTSEPAVAESVTPPPAASPEELAARREAIRDLATRALAQAPLAADAYRMLGDTSEDLDATRRAMTEAVARSRRETVAAFWLLHQAYERGDPEGVVRMANVLLRTRPELNRFTLSYLNSLVLTPEGRDALAAALVAQPSWRSPFLGNLGRQLAASDAPLTLFQQLKVAGSPPTEEELVPFLWARMAADKSAGAAYNIWLQLLSADELAKVRPVNNIDFAAAPSTLPFNWSVPRSKNAFVDFLPRSEANSGRTLRVRFGIGRVAFNDVTQVTFLAPGTYRFTGMQKGSMSAKRGMRWQVQCYSSSVMAGQSDQLMGTARGWQEFSFDVTIPDDGGCDAQKLRLIHDARSASEQFANGEIQFESLRIEPLANAAAATPG</sequence>
<accession>D7A844</accession>
<dbReference type="EMBL" id="CP002026">
    <property type="protein sequence ID" value="ADH90502.1"/>
    <property type="molecule type" value="Genomic_DNA"/>
</dbReference>
<evidence type="ECO:0000313" key="4">
    <source>
        <dbReference type="Proteomes" id="UP000006633"/>
    </source>
</evidence>
<name>D7A844_ANCN5</name>
<dbReference type="KEGG" id="sno:Snov_3227"/>
<feature type="region of interest" description="Disordered" evidence="1">
    <location>
        <begin position="1"/>
        <end position="25"/>
    </location>
</feature>
<organism evidence="3 4">
    <name type="scientific">Ancylobacter novellus (strain ATCC 8093 / DSM 506 / JCM 20403 / CCM 1077 / IAM 12100 / NBRC 12443 / NCIMB 10456)</name>
    <name type="common">Starkeya novella</name>
    <dbReference type="NCBI Taxonomy" id="639283"/>
    <lineage>
        <taxon>Bacteria</taxon>
        <taxon>Pseudomonadati</taxon>
        <taxon>Pseudomonadota</taxon>
        <taxon>Alphaproteobacteria</taxon>
        <taxon>Hyphomicrobiales</taxon>
        <taxon>Xanthobacteraceae</taxon>
        <taxon>Ancylobacter</taxon>
    </lineage>
</organism>
<protein>
    <submittedName>
        <fullName evidence="3">Uncharacterized protein</fullName>
    </submittedName>
</protein>
<dbReference type="eggNOG" id="COG3063">
    <property type="taxonomic scope" value="Bacteria"/>
</dbReference>
<keyword evidence="4" id="KW-1185">Reference proteome</keyword>
<dbReference type="AlphaFoldDB" id="D7A844"/>
<evidence type="ECO:0000256" key="1">
    <source>
        <dbReference type="SAM" id="MobiDB-lite"/>
    </source>
</evidence>
<keyword evidence="2" id="KW-0812">Transmembrane</keyword>
<reference evidence="3 4" key="1">
    <citation type="journal article" date="2012" name="Stand. Genomic Sci.">
        <title>Complete genome sequence of the facultatively chemolithoautotrophic and methylotrophic alpha Proteobacterium Starkeya novella type strain (ATCC 8093(T)).</title>
        <authorList>
            <person name="Kappler U."/>
            <person name="Davenport K."/>
            <person name="Beatson S."/>
            <person name="Lucas S."/>
            <person name="Lapidus A."/>
            <person name="Copeland A."/>
            <person name="Berry K.W."/>
            <person name="Glavina Del Rio T."/>
            <person name="Hammon N."/>
            <person name="Dalin E."/>
            <person name="Tice H."/>
            <person name="Pitluck S."/>
            <person name="Richardson P."/>
            <person name="Bruce D."/>
            <person name="Goodwin L.A."/>
            <person name="Han C."/>
            <person name="Tapia R."/>
            <person name="Detter J.C."/>
            <person name="Chang Y.J."/>
            <person name="Jeffries C.D."/>
            <person name="Land M."/>
            <person name="Hauser L."/>
            <person name="Kyrpides N.C."/>
            <person name="Goker M."/>
            <person name="Ivanova N."/>
            <person name="Klenk H.P."/>
            <person name="Woyke T."/>
        </authorList>
    </citation>
    <scope>NUCLEOTIDE SEQUENCE [LARGE SCALE GENOMIC DNA]</scope>
    <source>
        <strain evidence="4">ATCC 8093 / DSM 506 / JCM 20403 / CCM 1077 / IAM 12100 / NBRC 12443 / NCIMB 10456</strain>
    </source>
</reference>
<gene>
    <name evidence="3" type="ordered locus">Snov_3227</name>
</gene>
<feature type="transmembrane region" description="Helical" evidence="2">
    <location>
        <begin position="46"/>
        <end position="69"/>
    </location>
</feature>
<keyword evidence="2" id="KW-0472">Membrane</keyword>
<feature type="compositionally biased region" description="Low complexity" evidence="1">
    <location>
        <begin position="100"/>
        <end position="133"/>
    </location>
</feature>
<dbReference type="STRING" id="639283.Snov_3227"/>
<dbReference type="RefSeq" id="WP_013168003.1">
    <property type="nucleotide sequence ID" value="NC_014217.1"/>
</dbReference>
<keyword evidence="2" id="KW-1133">Transmembrane helix</keyword>